<protein>
    <submittedName>
        <fullName evidence="1">Uncharacterized protein</fullName>
    </submittedName>
</protein>
<evidence type="ECO:0000313" key="2">
    <source>
        <dbReference type="Proteomes" id="UP000828706"/>
    </source>
</evidence>
<sequence length="61" mass="7025">MKWKVKLTIRRMGRQCRSCKQVFECEVSASNEVEAAQFAKELSGADPETHKFSIDYLRSLS</sequence>
<accession>A0AAE7VV54</accession>
<organism evidence="1 2">
    <name type="scientific">Escherichia phage JohannLBurckhardt</name>
    <dbReference type="NCBI Taxonomy" id="2851975"/>
    <lineage>
        <taxon>Viruses</taxon>
        <taxon>Duplodnaviria</taxon>
        <taxon>Heunggongvirae</taxon>
        <taxon>Uroviricota</taxon>
        <taxon>Caudoviricetes</taxon>
        <taxon>Drexlerviridae</taxon>
        <taxon>Tempevirinae</taxon>
        <taxon>Henuseptimavirus</taxon>
        <taxon>Henuseptimavirus johannburckhardt</taxon>
    </lineage>
</organism>
<evidence type="ECO:0000313" key="1">
    <source>
        <dbReference type="EMBL" id="QXV81690.1"/>
    </source>
</evidence>
<dbReference type="EMBL" id="MZ501085">
    <property type="protein sequence ID" value="QXV81690.1"/>
    <property type="molecule type" value="Genomic_DNA"/>
</dbReference>
<gene>
    <name evidence="1" type="ORF">bas11_0086</name>
</gene>
<name>A0AAE7VV54_9CAUD</name>
<keyword evidence="2" id="KW-1185">Reference proteome</keyword>
<proteinExistence type="predicted"/>
<dbReference type="Proteomes" id="UP000828706">
    <property type="component" value="Segment"/>
</dbReference>
<reference evidence="2" key="1">
    <citation type="journal article" date="2021" name="PLoS Biol.">
        <title>Systematic exploration of Escherichia coli phage-host interactions with the BASEL phage collection.</title>
        <authorList>
            <person name="Maffei E."/>
            <person name="Shaidullina A."/>
            <person name="Burkolter M."/>
            <person name="Heyer Y."/>
            <person name="Estermann F."/>
            <person name="Druelle V."/>
            <person name="Sauer P."/>
            <person name="Willi L."/>
            <person name="Michaelis S."/>
            <person name="Hilbi H."/>
            <person name="Thaler D.S."/>
            <person name="Harms A."/>
        </authorList>
    </citation>
    <scope>NUCLEOTIDE SEQUENCE [LARGE SCALE GENOMIC DNA]</scope>
    <source>
        <strain evidence="2">Bas11</strain>
    </source>
</reference>